<feature type="transmembrane region" description="Helical" evidence="6">
    <location>
        <begin position="24"/>
        <end position="42"/>
    </location>
</feature>
<dbReference type="GO" id="GO:0016020">
    <property type="term" value="C:membrane"/>
    <property type="evidence" value="ECO:0007669"/>
    <property type="project" value="UniProtKB-SubCell"/>
</dbReference>
<dbReference type="AlphaFoldDB" id="A0A2I9D3G5"/>
<comment type="caution">
    <text evidence="8">The sequence shown here is derived from an EMBL/GenBank/DDBJ whole genome shotgun (WGS) entry which is preliminary data.</text>
</comment>
<evidence type="ECO:0000256" key="5">
    <source>
        <dbReference type="ARBA" id="ARBA00023136"/>
    </source>
</evidence>
<feature type="domain" description="EamA" evidence="7">
    <location>
        <begin position="1"/>
        <end position="122"/>
    </location>
</feature>
<evidence type="ECO:0000256" key="2">
    <source>
        <dbReference type="ARBA" id="ARBA00007362"/>
    </source>
</evidence>
<feature type="domain" description="EamA" evidence="7">
    <location>
        <begin position="134"/>
        <end position="266"/>
    </location>
</feature>
<reference evidence="9" key="1">
    <citation type="submission" date="2018-01" db="EMBL/GenBank/DDBJ databases">
        <title>Draft Genome Sequence of the Radioresistant Bacterium Deinococcus aerius TR0125, Isolated from the Higher Atmosphere above Japan.</title>
        <authorList>
            <person name="Satoh K."/>
            <person name="Arai H."/>
            <person name="Sanzen T."/>
            <person name="Kawaguchi Y."/>
            <person name="Hayashi H."/>
            <person name="Yokobori S."/>
            <person name="Yamagishi A."/>
            <person name="Oono Y."/>
            <person name="Narumi I."/>
        </authorList>
    </citation>
    <scope>NUCLEOTIDE SEQUENCE [LARGE SCALE GENOMIC DNA]</scope>
    <source>
        <strain evidence="9">TR0125</strain>
    </source>
</reference>
<organism evidence="8 9">
    <name type="scientific">Deinococcus aerius</name>
    <dbReference type="NCBI Taxonomy" id="200253"/>
    <lineage>
        <taxon>Bacteria</taxon>
        <taxon>Thermotogati</taxon>
        <taxon>Deinococcota</taxon>
        <taxon>Deinococci</taxon>
        <taxon>Deinococcales</taxon>
        <taxon>Deinococcaceae</taxon>
        <taxon>Deinococcus</taxon>
    </lineage>
</organism>
<feature type="transmembrane region" description="Helical" evidence="6">
    <location>
        <begin position="196"/>
        <end position="215"/>
    </location>
</feature>
<keyword evidence="9" id="KW-1185">Reference proteome</keyword>
<dbReference type="InterPro" id="IPR037185">
    <property type="entry name" value="EmrE-like"/>
</dbReference>
<feature type="transmembrane region" description="Helical" evidence="6">
    <location>
        <begin position="80"/>
        <end position="101"/>
    </location>
</feature>
<evidence type="ECO:0000256" key="4">
    <source>
        <dbReference type="ARBA" id="ARBA00022989"/>
    </source>
</evidence>
<evidence type="ECO:0000256" key="1">
    <source>
        <dbReference type="ARBA" id="ARBA00004141"/>
    </source>
</evidence>
<protein>
    <recommendedName>
        <fullName evidence="7">EamA domain-containing protein</fullName>
    </recommendedName>
</protein>
<evidence type="ECO:0000313" key="8">
    <source>
        <dbReference type="EMBL" id="GBF04750.1"/>
    </source>
</evidence>
<name>A0A2I9D3G5_9DEIO</name>
<dbReference type="EMBL" id="BFAG01000002">
    <property type="protein sequence ID" value="GBF04750.1"/>
    <property type="molecule type" value="Genomic_DNA"/>
</dbReference>
<feature type="transmembrane region" description="Helical" evidence="6">
    <location>
        <begin position="54"/>
        <end position="74"/>
    </location>
</feature>
<dbReference type="SUPFAM" id="SSF103481">
    <property type="entry name" value="Multidrug resistance efflux transporter EmrE"/>
    <property type="match status" value="2"/>
</dbReference>
<sequence length="271" mass="28604">MLCFSFTLPATRLAVPEFGGYTVGFGRAVVAALLAVALLLARRERLPARRHWRGLGLVALGVVFGFPVLTSLALRTVPSSHGAVVVGLLPAATAVAAVLLTRERPRPVFWLVCALGVVAVLWFAATTGAGHLETGDVYMLLAVLLAAVGYAEGGRLARQLDGWRVVSWALVFSLPFALIATLLAPWPTHLPSPGAWAAFGYVSMVSMFLGFFAWYRGLALGGVARAGQVQLVQPVLTVVWSALLLGEGLDGRTILAALLVVAVAALSRLTR</sequence>
<dbReference type="InterPro" id="IPR000620">
    <property type="entry name" value="EamA_dom"/>
</dbReference>
<proteinExistence type="inferred from homology"/>
<dbReference type="PANTHER" id="PTHR32322:SF2">
    <property type="entry name" value="EAMA DOMAIN-CONTAINING PROTEIN"/>
    <property type="match status" value="1"/>
</dbReference>
<evidence type="ECO:0000256" key="6">
    <source>
        <dbReference type="SAM" id="Phobius"/>
    </source>
</evidence>
<dbReference type="InterPro" id="IPR050638">
    <property type="entry name" value="AA-Vitamin_Transporters"/>
</dbReference>
<keyword evidence="5 6" id="KW-0472">Membrane</keyword>
<comment type="subcellular location">
    <subcellularLocation>
        <location evidence="1">Membrane</location>
        <topology evidence="1">Multi-pass membrane protein</topology>
    </subcellularLocation>
</comment>
<accession>A0A2I9D3G5</accession>
<dbReference type="PANTHER" id="PTHR32322">
    <property type="entry name" value="INNER MEMBRANE TRANSPORTER"/>
    <property type="match status" value="1"/>
</dbReference>
<comment type="similarity">
    <text evidence="2">Belongs to the EamA transporter family.</text>
</comment>
<evidence type="ECO:0000313" key="9">
    <source>
        <dbReference type="Proteomes" id="UP000236569"/>
    </source>
</evidence>
<dbReference type="Pfam" id="PF00892">
    <property type="entry name" value="EamA"/>
    <property type="match status" value="2"/>
</dbReference>
<evidence type="ECO:0000256" key="3">
    <source>
        <dbReference type="ARBA" id="ARBA00022692"/>
    </source>
</evidence>
<feature type="transmembrane region" description="Helical" evidence="6">
    <location>
        <begin position="108"/>
        <end position="125"/>
    </location>
</feature>
<evidence type="ECO:0000259" key="7">
    <source>
        <dbReference type="Pfam" id="PF00892"/>
    </source>
</evidence>
<gene>
    <name evidence="8" type="ORF">DAERI_020347</name>
</gene>
<keyword evidence="4 6" id="KW-1133">Transmembrane helix</keyword>
<feature type="transmembrane region" description="Helical" evidence="6">
    <location>
        <begin position="165"/>
        <end position="184"/>
    </location>
</feature>
<dbReference type="Proteomes" id="UP000236569">
    <property type="component" value="Unassembled WGS sequence"/>
</dbReference>
<keyword evidence="3 6" id="KW-0812">Transmembrane</keyword>
<feature type="transmembrane region" description="Helical" evidence="6">
    <location>
        <begin position="137"/>
        <end position="153"/>
    </location>
</feature>